<dbReference type="Proteomes" id="UP001732720">
    <property type="component" value="Chromosome 4"/>
</dbReference>
<reference evidence="2" key="1">
    <citation type="submission" date="2025-08" db="UniProtKB">
        <authorList>
            <consortium name="RefSeq"/>
        </authorList>
    </citation>
    <scope>IDENTIFICATION</scope>
    <source>
        <tissue evidence="2">Leukocyte</tissue>
    </source>
</reference>
<gene>
    <name evidence="2" type="primary">LOC109677083</name>
</gene>
<dbReference type="CTD" id="92126"/>
<dbReference type="RefSeq" id="XP_020008821.1">
    <property type="nucleotide sequence ID" value="XM_020153232.1"/>
</dbReference>
<dbReference type="AlphaFoldDB" id="A0A8B7TPD1"/>
<evidence type="ECO:0000313" key="2">
    <source>
        <dbReference type="RefSeq" id="XP_020008821.1"/>
    </source>
</evidence>
<evidence type="ECO:0000313" key="1">
    <source>
        <dbReference type="Proteomes" id="UP001732720"/>
    </source>
</evidence>
<proteinExistence type="predicted"/>
<dbReference type="RefSeq" id="XP_020008821.2">
    <property type="nucleotide sequence ID" value="XM_020153232.2"/>
</dbReference>
<organism evidence="2">
    <name type="scientific">Castor canadensis</name>
    <name type="common">American beaver</name>
    <dbReference type="NCBI Taxonomy" id="51338"/>
    <lineage>
        <taxon>Eukaryota</taxon>
        <taxon>Metazoa</taxon>
        <taxon>Chordata</taxon>
        <taxon>Craniata</taxon>
        <taxon>Vertebrata</taxon>
        <taxon>Euteleostomi</taxon>
        <taxon>Mammalia</taxon>
        <taxon>Eutheria</taxon>
        <taxon>Euarchontoglires</taxon>
        <taxon>Glires</taxon>
        <taxon>Rodentia</taxon>
        <taxon>Castorimorpha</taxon>
        <taxon>Castoridae</taxon>
        <taxon>Castor</taxon>
    </lineage>
</organism>
<protein>
    <submittedName>
        <fullName evidence="2">Basic proline-rich protein-like</fullName>
    </submittedName>
</protein>
<accession>A0A8B7TPD1</accession>
<keyword evidence="1" id="KW-1185">Reference proteome</keyword>
<sequence length="194" mass="19973">MVLFCSPGWFQTHDLPASAVGDSSNRPNSPGAHDHHCSPTPRPPPPFLPIPGALGPAQAPPRPRPRPQAPPLARPPASRSLHLPGPRGRSWLRGAAALAASGLGTPSLRCTPGPENARRSGLPAAVELSRERPLFPEGGRVPAVRGAGSRRGGGPGAGLLRAGRGHRGRRRASNSPPPPPMAPAAAGRPCRSLP</sequence>
<dbReference type="KEGG" id="ccan:109677083"/>
<name>A0A8B7TPD1_CASCN</name>